<evidence type="ECO:0000256" key="2">
    <source>
        <dbReference type="ARBA" id="ARBA00001970"/>
    </source>
</evidence>
<evidence type="ECO:0000256" key="11">
    <source>
        <dbReference type="ARBA" id="ARBA00023002"/>
    </source>
</evidence>
<protein>
    <recommendedName>
        <fullName evidence="5">nitric-oxide synthase (NADPH)</fullName>
        <ecNumber evidence="5">1.14.13.39</ecNumber>
    </recommendedName>
</protein>
<evidence type="ECO:0000256" key="9">
    <source>
        <dbReference type="ARBA" id="ARBA00022857"/>
    </source>
</evidence>
<dbReference type="GO" id="GO:0005516">
    <property type="term" value="F:calmodulin binding"/>
    <property type="evidence" value="ECO:0007669"/>
    <property type="project" value="UniProtKB-KW"/>
</dbReference>
<reference evidence="14" key="1">
    <citation type="journal article" date="2023" name="Insect Mol. Biol.">
        <title>Genome sequencing provides insights into the evolution of gene families encoding plant cell wall-degrading enzymes in longhorned beetles.</title>
        <authorList>
            <person name="Shin N.R."/>
            <person name="Okamura Y."/>
            <person name="Kirsch R."/>
            <person name="Pauchet Y."/>
        </authorList>
    </citation>
    <scope>NUCLEOTIDE SEQUENCE</scope>
    <source>
        <strain evidence="14">RBIC_L_NR</strain>
    </source>
</reference>
<dbReference type="GO" id="GO:0010181">
    <property type="term" value="F:FMN binding"/>
    <property type="evidence" value="ECO:0007669"/>
    <property type="project" value="InterPro"/>
</dbReference>
<dbReference type="PANTHER" id="PTHR43410:SF1">
    <property type="entry name" value="NITRIC OXIDE SYNTHASE"/>
    <property type="match status" value="1"/>
</dbReference>
<dbReference type="InterPro" id="IPR029039">
    <property type="entry name" value="Flavoprotein-like_sf"/>
</dbReference>
<evidence type="ECO:0000256" key="12">
    <source>
        <dbReference type="ARBA" id="ARBA00023004"/>
    </source>
</evidence>
<keyword evidence="15" id="KW-1185">Reference proteome</keyword>
<evidence type="ECO:0000313" key="14">
    <source>
        <dbReference type="EMBL" id="KAJ8968162.1"/>
    </source>
</evidence>
<keyword evidence="11" id="KW-0560">Oxidoreductase</keyword>
<evidence type="ECO:0000256" key="5">
    <source>
        <dbReference type="ARBA" id="ARBA00012989"/>
    </source>
</evidence>
<dbReference type="EMBL" id="JANEYF010000753">
    <property type="protein sequence ID" value="KAJ8968162.1"/>
    <property type="molecule type" value="Genomic_DNA"/>
</dbReference>
<keyword evidence="7" id="KW-0288">FMN</keyword>
<organism evidence="14 15">
    <name type="scientific">Rhamnusium bicolor</name>
    <dbReference type="NCBI Taxonomy" id="1586634"/>
    <lineage>
        <taxon>Eukaryota</taxon>
        <taxon>Metazoa</taxon>
        <taxon>Ecdysozoa</taxon>
        <taxon>Arthropoda</taxon>
        <taxon>Hexapoda</taxon>
        <taxon>Insecta</taxon>
        <taxon>Pterygota</taxon>
        <taxon>Neoptera</taxon>
        <taxon>Endopterygota</taxon>
        <taxon>Coleoptera</taxon>
        <taxon>Polyphaga</taxon>
        <taxon>Cucujiformia</taxon>
        <taxon>Chrysomeloidea</taxon>
        <taxon>Cerambycidae</taxon>
        <taxon>Lepturinae</taxon>
        <taxon>Rhagiini</taxon>
        <taxon>Rhamnusium</taxon>
    </lineage>
</organism>
<dbReference type="PRINTS" id="PR00369">
    <property type="entry name" value="FLAVODOXIN"/>
</dbReference>
<keyword evidence="6" id="KW-0349">Heme</keyword>
<keyword evidence="12" id="KW-0408">Iron</keyword>
<dbReference type="InterPro" id="IPR050607">
    <property type="entry name" value="NOS"/>
</dbReference>
<comment type="cofactor">
    <cofactor evidence="2">
        <name>heme b</name>
        <dbReference type="ChEBI" id="CHEBI:60344"/>
    </cofactor>
</comment>
<dbReference type="GO" id="GO:0046872">
    <property type="term" value="F:metal ion binding"/>
    <property type="evidence" value="ECO:0007669"/>
    <property type="project" value="UniProtKB-KW"/>
</dbReference>
<sequence>MKAIMFACKLFLKRLSRRSKATILYATETGKSEEYAKKLGEIFGYAFNVQVYCMSDYDISDLEYVDLLLIVTSTFGNGNPPYEWRGEIN</sequence>
<dbReference type="Pfam" id="PF00258">
    <property type="entry name" value="Flavodoxin_1"/>
    <property type="match status" value="1"/>
</dbReference>
<keyword evidence="7" id="KW-0285">Flavoprotein</keyword>
<dbReference type="AlphaFoldDB" id="A0AAV8ZPG2"/>
<comment type="similarity">
    <text evidence="4">Belongs to the NOS family.</text>
</comment>
<comment type="cofactor">
    <cofactor evidence="1">
        <name>FMN</name>
        <dbReference type="ChEBI" id="CHEBI:58210"/>
    </cofactor>
</comment>
<dbReference type="GO" id="GO:0004517">
    <property type="term" value="F:nitric-oxide synthase activity"/>
    <property type="evidence" value="ECO:0007669"/>
    <property type="project" value="UniProtKB-EC"/>
</dbReference>
<dbReference type="InterPro" id="IPR001094">
    <property type="entry name" value="Flavdoxin-like"/>
</dbReference>
<evidence type="ECO:0000256" key="6">
    <source>
        <dbReference type="ARBA" id="ARBA00022617"/>
    </source>
</evidence>
<dbReference type="EC" id="1.14.13.39" evidence="5"/>
<evidence type="ECO:0000256" key="4">
    <source>
        <dbReference type="ARBA" id="ARBA00006267"/>
    </source>
</evidence>
<dbReference type="PANTHER" id="PTHR43410">
    <property type="entry name" value="NITRIC OXIDE SYNTHASE OXYGENASE"/>
    <property type="match status" value="1"/>
</dbReference>
<evidence type="ECO:0000259" key="13">
    <source>
        <dbReference type="PROSITE" id="PS50902"/>
    </source>
</evidence>
<evidence type="ECO:0000256" key="8">
    <source>
        <dbReference type="ARBA" id="ARBA00022723"/>
    </source>
</evidence>
<comment type="caution">
    <text evidence="14">The sequence shown here is derived from an EMBL/GenBank/DDBJ whole genome shotgun (WGS) entry which is preliminary data.</text>
</comment>
<gene>
    <name evidence="14" type="ORF">NQ314_002419</name>
</gene>
<name>A0AAV8ZPG2_9CUCU</name>
<dbReference type="SUPFAM" id="SSF52218">
    <property type="entry name" value="Flavoproteins"/>
    <property type="match status" value="1"/>
</dbReference>
<dbReference type="Proteomes" id="UP001162156">
    <property type="component" value="Unassembled WGS sequence"/>
</dbReference>
<evidence type="ECO:0000256" key="1">
    <source>
        <dbReference type="ARBA" id="ARBA00001917"/>
    </source>
</evidence>
<keyword evidence="10" id="KW-0112">Calmodulin-binding</keyword>
<feature type="domain" description="Flavodoxin-like" evidence="13">
    <location>
        <begin position="21"/>
        <end position="89"/>
    </location>
</feature>
<accession>A0AAV8ZPG2</accession>
<proteinExistence type="inferred from homology"/>
<evidence type="ECO:0000313" key="15">
    <source>
        <dbReference type="Proteomes" id="UP001162156"/>
    </source>
</evidence>
<dbReference type="InterPro" id="IPR008254">
    <property type="entry name" value="Flavodoxin/NO_synth"/>
</dbReference>
<dbReference type="Gene3D" id="3.40.50.360">
    <property type="match status" value="1"/>
</dbReference>
<evidence type="ECO:0000256" key="7">
    <source>
        <dbReference type="ARBA" id="ARBA00022643"/>
    </source>
</evidence>
<comment type="cofactor">
    <cofactor evidence="3">
        <name>FAD</name>
        <dbReference type="ChEBI" id="CHEBI:57692"/>
    </cofactor>
</comment>
<evidence type="ECO:0000256" key="3">
    <source>
        <dbReference type="ARBA" id="ARBA00001974"/>
    </source>
</evidence>
<dbReference type="PROSITE" id="PS50902">
    <property type="entry name" value="FLAVODOXIN_LIKE"/>
    <property type="match status" value="1"/>
</dbReference>
<evidence type="ECO:0000256" key="10">
    <source>
        <dbReference type="ARBA" id="ARBA00022860"/>
    </source>
</evidence>
<keyword evidence="9" id="KW-0521">NADP</keyword>
<keyword evidence="8" id="KW-0479">Metal-binding</keyword>